<dbReference type="Gene3D" id="3.40.50.510">
    <property type="entry name" value="Phosphotransferase system, mannose-type IIA component"/>
    <property type="match status" value="1"/>
</dbReference>
<name>A0AAJ3F6A0_MEDGN</name>
<dbReference type="Proteomes" id="UP001296643">
    <property type="component" value="Unassembled WGS sequence"/>
</dbReference>
<dbReference type="InterPro" id="IPR036390">
    <property type="entry name" value="WH_DNA-bd_sf"/>
</dbReference>
<dbReference type="GO" id="GO:0009401">
    <property type="term" value="P:phosphoenolpyruvate-dependent sugar phosphotransferase system"/>
    <property type="evidence" value="ECO:0007669"/>
    <property type="project" value="InterPro"/>
</dbReference>
<dbReference type="InterPro" id="IPR011608">
    <property type="entry name" value="PRD"/>
</dbReference>
<dbReference type="GO" id="GO:0016740">
    <property type="term" value="F:transferase activity"/>
    <property type="evidence" value="ECO:0007669"/>
    <property type="project" value="UniProtKB-KW"/>
</dbReference>
<keyword evidence="1" id="KW-0808">Transferase</keyword>
<protein>
    <submittedName>
        <fullName evidence="8">AAA family ATPase</fullName>
    </submittedName>
</protein>
<dbReference type="SUPFAM" id="SSF53062">
    <property type="entry name" value="PTS system fructose IIA component-like"/>
    <property type="match status" value="1"/>
</dbReference>
<dbReference type="Pfam" id="PF00874">
    <property type="entry name" value="PRD"/>
    <property type="match status" value="1"/>
</dbReference>
<dbReference type="PROSITE" id="PS50045">
    <property type="entry name" value="SIGMA54_INTERACT_4"/>
    <property type="match status" value="1"/>
</dbReference>
<keyword evidence="3" id="KW-0067">ATP-binding</keyword>
<dbReference type="Gene3D" id="1.10.1790.10">
    <property type="entry name" value="PRD domain"/>
    <property type="match status" value="1"/>
</dbReference>
<reference evidence="8" key="2">
    <citation type="submission" date="2020-02" db="EMBL/GenBank/DDBJ databases">
        <authorList>
            <person name="Littmann E."/>
            <person name="Sorbara M."/>
        </authorList>
    </citation>
    <scope>NUCLEOTIDE SEQUENCE</scope>
    <source>
        <strain evidence="8">MSK.22.53</strain>
    </source>
</reference>
<dbReference type="Pfam" id="PF03610">
    <property type="entry name" value="EIIA-man"/>
    <property type="match status" value="1"/>
</dbReference>
<evidence type="ECO:0000259" key="6">
    <source>
        <dbReference type="PROSITE" id="PS51096"/>
    </source>
</evidence>
<dbReference type="SUPFAM" id="SSF63520">
    <property type="entry name" value="PTS-regulatory domain, PRD"/>
    <property type="match status" value="1"/>
</dbReference>
<dbReference type="InterPro" id="IPR036634">
    <property type="entry name" value="PRD_sf"/>
</dbReference>
<accession>A0AAJ3F6A0</accession>
<evidence type="ECO:0000256" key="3">
    <source>
        <dbReference type="ARBA" id="ARBA00022840"/>
    </source>
</evidence>
<dbReference type="CDD" id="cd00009">
    <property type="entry name" value="AAA"/>
    <property type="match status" value="1"/>
</dbReference>
<dbReference type="PROSITE" id="PS51372">
    <property type="entry name" value="PRD_2"/>
    <property type="match status" value="1"/>
</dbReference>
<comment type="caution">
    <text evidence="8">The sequence shown here is derived from an EMBL/GenBank/DDBJ whole genome shotgun (WGS) entry which is preliminary data.</text>
</comment>
<dbReference type="PANTHER" id="PTHR32071">
    <property type="entry name" value="TRANSCRIPTIONAL REGULATORY PROTEIN"/>
    <property type="match status" value="1"/>
</dbReference>
<evidence type="ECO:0000313" key="8">
    <source>
        <dbReference type="EMBL" id="NSI18644.1"/>
    </source>
</evidence>
<dbReference type="AlphaFoldDB" id="A0AAJ3F6A0"/>
<dbReference type="SUPFAM" id="SSF46785">
    <property type="entry name" value="Winged helix' DNA-binding domain"/>
    <property type="match status" value="1"/>
</dbReference>
<dbReference type="GO" id="GO:0016020">
    <property type="term" value="C:membrane"/>
    <property type="evidence" value="ECO:0007669"/>
    <property type="project" value="InterPro"/>
</dbReference>
<dbReference type="Gene3D" id="1.10.10.10">
    <property type="entry name" value="Winged helix-like DNA-binding domain superfamily/Winged helix DNA-binding domain"/>
    <property type="match status" value="1"/>
</dbReference>
<dbReference type="Gene3D" id="3.40.50.300">
    <property type="entry name" value="P-loop containing nucleotide triphosphate hydrolases"/>
    <property type="match status" value="1"/>
</dbReference>
<evidence type="ECO:0000256" key="4">
    <source>
        <dbReference type="ARBA" id="ARBA00023125"/>
    </source>
</evidence>
<dbReference type="Pfam" id="PF13412">
    <property type="entry name" value="HTH_24"/>
    <property type="match status" value="1"/>
</dbReference>
<dbReference type="InterPro" id="IPR002078">
    <property type="entry name" value="Sigma_54_int"/>
</dbReference>
<dbReference type="SUPFAM" id="SSF52540">
    <property type="entry name" value="P-loop containing nucleoside triphosphate hydrolases"/>
    <property type="match status" value="1"/>
</dbReference>
<feature type="domain" description="Sigma-54 factor interaction" evidence="5">
    <location>
        <begin position="108"/>
        <end position="341"/>
    </location>
</feature>
<dbReference type="InterPro" id="IPR025662">
    <property type="entry name" value="Sigma_54_int_dom_ATP-bd_1"/>
</dbReference>
<dbReference type="InterPro" id="IPR004701">
    <property type="entry name" value="PTS_EIIA_man-typ"/>
</dbReference>
<feature type="domain" description="PRD" evidence="7">
    <location>
        <begin position="797"/>
        <end position="897"/>
    </location>
</feature>
<evidence type="ECO:0000259" key="7">
    <source>
        <dbReference type="PROSITE" id="PS51372"/>
    </source>
</evidence>
<dbReference type="PANTHER" id="PTHR32071:SF38">
    <property type="entry name" value="PSP OPERON TRANSCRIPTIONAL ACTIVATOR"/>
    <property type="match status" value="1"/>
</dbReference>
<evidence type="ECO:0000313" key="9">
    <source>
        <dbReference type="Proteomes" id="UP001296643"/>
    </source>
</evidence>
<evidence type="ECO:0000256" key="1">
    <source>
        <dbReference type="ARBA" id="ARBA00022679"/>
    </source>
</evidence>
<feature type="domain" description="PTS EIIA type-4" evidence="6">
    <location>
        <begin position="542"/>
        <end position="678"/>
    </location>
</feature>
<dbReference type="InterPro" id="IPR003593">
    <property type="entry name" value="AAA+_ATPase"/>
</dbReference>
<dbReference type="EMBL" id="JAAIRM010000005">
    <property type="protein sequence ID" value="NSI18644.1"/>
    <property type="molecule type" value="Genomic_DNA"/>
</dbReference>
<organism evidence="8 9">
    <name type="scientific">Mediterraneibacter gnavus</name>
    <name type="common">Ruminococcus gnavus</name>
    <dbReference type="NCBI Taxonomy" id="33038"/>
    <lineage>
        <taxon>Bacteria</taxon>
        <taxon>Bacillati</taxon>
        <taxon>Bacillota</taxon>
        <taxon>Clostridia</taxon>
        <taxon>Lachnospirales</taxon>
        <taxon>Lachnospiraceae</taxon>
        <taxon>Mediterraneibacter</taxon>
    </lineage>
</organism>
<keyword evidence="4" id="KW-0238">DNA-binding</keyword>
<dbReference type="SMART" id="SM00382">
    <property type="entry name" value="AAA"/>
    <property type="match status" value="1"/>
</dbReference>
<gene>
    <name evidence="8" type="ORF">G4958_04570</name>
</gene>
<evidence type="ECO:0000256" key="2">
    <source>
        <dbReference type="ARBA" id="ARBA00022741"/>
    </source>
</evidence>
<dbReference type="GO" id="GO:0006355">
    <property type="term" value="P:regulation of DNA-templated transcription"/>
    <property type="evidence" value="ECO:0007669"/>
    <property type="project" value="InterPro"/>
</dbReference>
<dbReference type="InterPro" id="IPR036388">
    <property type="entry name" value="WH-like_DNA-bd_sf"/>
</dbReference>
<dbReference type="Pfam" id="PF00158">
    <property type="entry name" value="Sigma54_activat"/>
    <property type="match status" value="1"/>
</dbReference>
<dbReference type="InterPro" id="IPR027417">
    <property type="entry name" value="P-loop_NTPase"/>
</dbReference>
<dbReference type="PROSITE" id="PS00675">
    <property type="entry name" value="SIGMA54_INTERACT_1"/>
    <property type="match status" value="1"/>
</dbReference>
<reference evidence="8" key="1">
    <citation type="journal article" date="2020" name="Cell Host Microbe">
        <title>Functional and Genomic Variation between Human-Derived Isolates of Lachnospiraceae Reveals Inter- and Intra-Species Diversity.</title>
        <authorList>
            <person name="Sorbara M.T."/>
            <person name="Littmann E.R."/>
            <person name="Fontana E."/>
            <person name="Moody T.U."/>
            <person name="Kohout C.E."/>
            <person name="Gjonbalaj M."/>
            <person name="Eaton V."/>
            <person name="Seok R."/>
            <person name="Leiner I.M."/>
            <person name="Pamer E.G."/>
        </authorList>
    </citation>
    <scope>NUCLEOTIDE SEQUENCE</scope>
    <source>
        <strain evidence="8">MSK.22.53</strain>
    </source>
</reference>
<dbReference type="GO" id="GO:0005524">
    <property type="term" value="F:ATP binding"/>
    <property type="evidence" value="ECO:0007669"/>
    <property type="project" value="UniProtKB-KW"/>
</dbReference>
<keyword evidence="2" id="KW-0547">Nucleotide-binding</keyword>
<evidence type="ECO:0000259" key="5">
    <source>
        <dbReference type="PROSITE" id="PS50045"/>
    </source>
</evidence>
<dbReference type="InterPro" id="IPR036662">
    <property type="entry name" value="PTS_EIIA_man-typ_sf"/>
</dbReference>
<proteinExistence type="predicted"/>
<dbReference type="GO" id="GO:0003677">
    <property type="term" value="F:DNA binding"/>
    <property type="evidence" value="ECO:0007669"/>
    <property type="project" value="UniProtKB-KW"/>
</dbReference>
<sequence length="897" mass="102696">MKKQKNREVLFMEAKDRVYQALCRMSKSDCQITAAALAEELNLSRQVVSHYLNRLLEEGSVEKTLTRPVCWNIRKQQRENVQGSVSEERKEIEEVLPEVRREDVFDTMIGADGSQKNVIERCKAAVSYPPDGLPILITGESGVGKSFLARLIHQYAVSSAVICESAPLVVLNCADYANNPELLSAALLGYKKGSFTGADTDKEGLLQEADGGYLFLDEIHRLSYENQEKLFIFMDTGKYRPLGDKNWKAAKVRFIFATTEIPEKVLLETFRRRITVQTSIGSIAERPLMERLQLIYRFYQKEAVKINRDILIEKDAMQYLCFSKLPGNIGKLENLVRVSCAEAYFRQQEEKLLKISSRELQNETPDKGDSLEEIVCPMKVLCSQESESAYEACVTEHALNVSALWEEVVKASWDKTDMLYLRYKHQMKTWEKYVTVSSSVFENTVRKMFESSCRLVLKRYGIRVTDQCLKELYLSYKMFSQMELDAEMEWKLSVYFEQSLSRAHYIAKRLFEKVVSLEQGCGKHVLFLFTVALHEYVVESVELAGLIAAHGDTTASSIAKVVNQACGTFVFEAIDMPMDSSFDAMIDKVRSYLEDIPGGRGVILLVDTGSLSRMYTLIKNSLSGDLMIINNVSTAIALDIGIKILGHSSFTEITQSTKKICSFDVQFFEGLSQGKNIVISCMSGVGIAEKIQEMMKSVLGDCGLDFITMDYKELIRVLGEKGEKSFEQTLLILTTSSLSEEVKTPWLSMYDVLDGSGEQVLWDSLKTVINPEQFEVLKREFVKFFSMEGIVSRLQFLNPAVVVREVELILMRYEKYYALEMSGHVRLNLYMHIAFMFERLMIAQDGYEEEQRELSEQEKEFYRISRIVFAEAEKKYRIRLDEYELSMLYELFKRLIK</sequence>
<dbReference type="PROSITE" id="PS51096">
    <property type="entry name" value="PTS_EIIA_TYPE_4"/>
    <property type="match status" value="1"/>
</dbReference>